<dbReference type="PANTHER" id="PTHR31885:SF6">
    <property type="entry name" value="GH04784P"/>
    <property type="match status" value="1"/>
</dbReference>
<comment type="subcellular location">
    <subcellularLocation>
        <location evidence="1">Membrane</location>
        <topology evidence="1">Multi-pass membrane protein</topology>
    </subcellularLocation>
</comment>
<dbReference type="GO" id="GO:0016787">
    <property type="term" value="F:hydrolase activity"/>
    <property type="evidence" value="ECO:0007669"/>
    <property type="project" value="TreeGrafter"/>
</dbReference>
<dbReference type="OrthoDB" id="7266492at2"/>
<dbReference type="EMBL" id="CP022604">
    <property type="protein sequence ID" value="ASV85918.1"/>
    <property type="molecule type" value="Genomic_DNA"/>
</dbReference>
<reference evidence="8 10" key="2">
    <citation type="submission" date="2019-09" db="EMBL/GenBank/DDBJ databases">
        <title>Biological control of the noxious weed angled onion (Allium triquetrum) thwarted by endophytic bacteria in Victoria, Australia.</title>
        <authorList>
            <person name="Tehranchian P."/>
            <person name="Adair R.J."/>
            <person name="Van T.H."/>
            <person name="Morrison P.D."/>
            <person name="Williams H."/>
            <person name="Lawrie A.C."/>
        </authorList>
    </citation>
    <scope>NUCLEOTIDE SEQUENCE [LARGE SCALE GENOMIC DNA]</scope>
    <source>
        <strain evidence="8 10">RPTAtOch1</strain>
    </source>
</reference>
<feature type="transmembrane region" description="Helical" evidence="6">
    <location>
        <begin position="184"/>
        <end position="203"/>
    </location>
</feature>
<dbReference type="RefSeq" id="WP_095447265.1">
    <property type="nucleotide sequence ID" value="NZ_CP022604.1"/>
</dbReference>
<dbReference type="KEGG" id="och:CES85_1987"/>
<dbReference type="InterPro" id="IPR012506">
    <property type="entry name" value="TMEM86B-like"/>
</dbReference>
<evidence type="ECO:0000256" key="5">
    <source>
        <dbReference type="ARBA" id="ARBA00023136"/>
    </source>
</evidence>
<name>A0A248UGX6_9HYPH</name>
<dbReference type="GO" id="GO:0016020">
    <property type="term" value="C:membrane"/>
    <property type="evidence" value="ECO:0007669"/>
    <property type="project" value="UniProtKB-SubCell"/>
</dbReference>
<proteinExistence type="inferred from homology"/>
<feature type="transmembrane region" description="Helical" evidence="6">
    <location>
        <begin position="151"/>
        <end position="172"/>
    </location>
</feature>
<evidence type="ECO:0000256" key="2">
    <source>
        <dbReference type="ARBA" id="ARBA00007375"/>
    </source>
</evidence>
<protein>
    <submittedName>
        <fullName evidence="8">Lysoplasmalogenase</fullName>
    </submittedName>
    <submittedName>
        <fullName evidence="7">YhhN-like family protein</fullName>
    </submittedName>
</protein>
<keyword evidence="3 6" id="KW-0812">Transmembrane</keyword>
<feature type="transmembrane region" description="Helical" evidence="6">
    <location>
        <begin position="70"/>
        <end position="89"/>
    </location>
</feature>
<evidence type="ECO:0000256" key="4">
    <source>
        <dbReference type="ARBA" id="ARBA00022989"/>
    </source>
</evidence>
<evidence type="ECO:0000256" key="3">
    <source>
        <dbReference type="ARBA" id="ARBA00022692"/>
    </source>
</evidence>
<feature type="transmembrane region" description="Helical" evidence="6">
    <location>
        <begin position="125"/>
        <end position="145"/>
    </location>
</feature>
<evidence type="ECO:0000313" key="7">
    <source>
        <dbReference type="EMBL" id="ASV85918.1"/>
    </source>
</evidence>
<dbReference type="EMBL" id="VYXQ01000009">
    <property type="protein sequence ID" value="KAA9368011.1"/>
    <property type="molecule type" value="Genomic_DNA"/>
</dbReference>
<feature type="transmembrane region" description="Helical" evidence="6">
    <location>
        <begin position="209"/>
        <end position="229"/>
    </location>
</feature>
<keyword evidence="10" id="KW-1185">Reference proteome</keyword>
<evidence type="ECO:0000313" key="10">
    <source>
        <dbReference type="Proteomes" id="UP000327108"/>
    </source>
</evidence>
<keyword evidence="4 6" id="KW-1133">Transmembrane helix</keyword>
<accession>A0A248UGX6</accession>
<dbReference type="Proteomes" id="UP000327108">
    <property type="component" value="Unassembled WGS sequence"/>
</dbReference>
<sequence>MRRKGLLDFGRNGLFYRLFLVSAICAVLSSVLSQNGEIPFWRWLHYLTKPTATLLLLCAIWCAPRLISKSYGFAIALGLAFAAAGDFFLMLPGDYFLVGLICFLITHCIYIYALCRKTRFAENKLVFLIFAVLAIAIIAGLWTSLPSAMKVPVVIYATAIGVMAAQAVSRALSDKLSPTLRYSATLAAAGGLFFMVSDTLLAFNRFYTSIPLAGLWVLSTYYVAQFLFARSTENFAYER</sequence>
<dbReference type="Proteomes" id="UP000215256">
    <property type="component" value="Chromosome 1"/>
</dbReference>
<keyword evidence="5 6" id="KW-0472">Membrane</keyword>
<feature type="transmembrane region" description="Helical" evidence="6">
    <location>
        <begin position="43"/>
        <end position="63"/>
    </location>
</feature>
<reference evidence="7 9" key="1">
    <citation type="submission" date="2017-07" db="EMBL/GenBank/DDBJ databases">
        <title>Phylogenetic study on the rhizospheric bacterium Ochrobactrum sp. A44.</title>
        <authorList>
            <person name="Krzyzanowska D.M."/>
            <person name="Ossowicki A."/>
            <person name="Rajewska M."/>
            <person name="Maciag T."/>
            <person name="Kaczynski Z."/>
            <person name="Czerwicka M."/>
            <person name="Jafra S."/>
        </authorList>
    </citation>
    <scope>NUCLEOTIDE SEQUENCE [LARGE SCALE GENOMIC DNA]</scope>
    <source>
        <strain evidence="7 9">A44</strain>
    </source>
</reference>
<dbReference type="Pfam" id="PF07947">
    <property type="entry name" value="YhhN"/>
    <property type="match status" value="1"/>
</dbReference>
<dbReference type="PANTHER" id="PTHR31885">
    <property type="entry name" value="GH04784P"/>
    <property type="match status" value="1"/>
</dbReference>
<evidence type="ECO:0000313" key="8">
    <source>
        <dbReference type="EMBL" id="KAA9368011.1"/>
    </source>
</evidence>
<comment type="similarity">
    <text evidence="2">Belongs to the TMEM86 family.</text>
</comment>
<evidence type="ECO:0000256" key="1">
    <source>
        <dbReference type="ARBA" id="ARBA00004141"/>
    </source>
</evidence>
<dbReference type="AlphaFoldDB" id="A0A248UGX6"/>
<evidence type="ECO:0000313" key="9">
    <source>
        <dbReference type="Proteomes" id="UP000215256"/>
    </source>
</evidence>
<organism evidence="7 9">
    <name type="scientific">Ochrobactrum quorumnocens</name>
    <dbReference type="NCBI Taxonomy" id="271865"/>
    <lineage>
        <taxon>Bacteria</taxon>
        <taxon>Pseudomonadati</taxon>
        <taxon>Pseudomonadota</taxon>
        <taxon>Alphaproteobacteria</taxon>
        <taxon>Hyphomicrobiales</taxon>
        <taxon>Brucellaceae</taxon>
        <taxon>Brucella/Ochrobactrum group</taxon>
        <taxon>Ochrobactrum</taxon>
    </lineage>
</organism>
<evidence type="ECO:0000256" key="6">
    <source>
        <dbReference type="SAM" id="Phobius"/>
    </source>
</evidence>
<feature type="transmembrane region" description="Helical" evidence="6">
    <location>
        <begin position="95"/>
        <end position="113"/>
    </location>
</feature>
<gene>
    <name evidence="7" type="ORF">CES85_1987</name>
    <name evidence="8" type="ORF">F3W84_11025</name>
</gene>